<dbReference type="InterPro" id="IPR000014">
    <property type="entry name" value="PAS"/>
</dbReference>
<keyword evidence="4" id="KW-0489">Methyltransferase</keyword>
<dbReference type="SUPFAM" id="SSF47384">
    <property type="entry name" value="Homodimeric domain of signal transducing histidine kinase"/>
    <property type="match status" value="1"/>
</dbReference>
<dbReference type="InterPro" id="IPR005467">
    <property type="entry name" value="His_kinase_dom"/>
</dbReference>
<dbReference type="PROSITE" id="PS50123">
    <property type="entry name" value="CHER"/>
    <property type="match status" value="1"/>
</dbReference>
<dbReference type="Gene3D" id="3.40.50.150">
    <property type="entry name" value="Vaccinia Virus protein VP39"/>
    <property type="match status" value="1"/>
</dbReference>
<dbReference type="InterPro" id="IPR036097">
    <property type="entry name" value="HisK_dim/P_sf"/>
</dbReference>
<accession>B3QSR4</accession>
<reference evidence="14 15" key="1">
    <citation type="submission" date="2008-06" db="EMBL/GenBank/DDBJ databases">
        <title>Complete sequence of Chloroherpeton thalassium ATCC 35110.</title>
        <authorList>
            <consortium name="US DOE Joint Genome Institute"/>
            <person name="Lucas S."/>
            <person name="Copeland A."/>
            <person name="Lapidus A."/>
            <person name="Glavina del Rio T."/>
            <person name="Dalin E."/>
            <person name="Tice H."/>
            <person name="Bruce D."/>
            <person name="Goodwin L."/>
            <person name="Pitluck S."/>
            <person name="Schmutz J."/>
            <person name="Larimer F."/>
            <person name="Land M."/>
            <person name="Hauser L."/>
            <person name="Kyrpides N."/>
            <person name="Mikhailova N."/>
            <person name="Liu Z."/>
            <person name="Li T."/>
            <person name="Zhao F."/>
            <person name="Overmann J."/>
            <person name="Bryant D.A."/>
            <person name="Richardson P."/>
        </authorList>
    </citation>
    <scope>NUCLEOTIDE SEQUENCE [LARGE SCALE GENOMIC DNA]</scope>
    <source>
        <strain evidence="15">ATCC 35110 / GB-78</strain>
    </source>
</reference>
<dbReference type="PANTHER" id="PTHR24422:SF27">
    <property type="entry name" value="PROTEIN-GLUTAMATE O-METHYLTRANSFERASE"/>
    <property type="match status" value="1"/>
</dbReference>
<dbReference type="OrthoDB" id="9816309at2"/>
<keyword evidence="8" id="KW-0378">Hydrolase</keyword>
<evidence type="ECO:0000256" key="9">
    <source>
        <dbReference type="SAM" id="Coils"/>
    </source>
</evidence>
<dbReference type="InterPro" id="IPR035965">
    <property type="entry name" value="PAS-like_dom_sf"/>
</dbReference>
<dbReference type="Pfam" id="PF13596">
    <property type="entry name" value="PAS_10"/>
    <property type="match status" value="1"/>
</dbReference>
<name>B3QSR4_CHLT3</name>
<dbReference type="FunFam" id="3.30.565.10:FF:000006">
    <property type="entry name" value="Sensor histidine kinase WalK"/>
    <property type="match status" value="1"/>
</dbReference>
<dbReference type="RefSeq" id="WP_012500195.1">
    <property type="nucleotide sequence ID" value="NC_011026.1"/>
</dbReference>
<dbReference type="Pfam" id="PF00512">
    <property type="entry name" value="HisKA"/>
    <property type="match status" value="1"/>
</dbReference>
<dbReference type="GO" id="GO:0008983">
    <property type="term" value="F:protein-glutamate O-methyltransferase activity"/>
    <property type="evidence" value="ECO:0007669"/>
    <property type="project" value="UniProtKB-EC"/>
</dbReference>
<dbReference type="InterPro" id="IPR029063">
    <property type="entry name" value="SAM-dependent_MTases_sf"/>
</dbReference>
<feature type="coiled-coil region" evidence="9">
    <location>
        <begin position="850"/>
        <end position="880"/>
    </location>
</feature>
<dbReference type="Gene3D" id="1.10.287.130">
    <property type="match status" value="1"/>
</dbReference>
<dbReference type="Gene3D" id="3.30.450.20">
    <property type="entry name" value="PAS domain"/>
    <property type="match status" value="3"/>
</dbReference>
<dbReference type="SMART" id="SM00387">
    <property type="entry name" value="HATPase_c"/>
    <property type="match status" value="1"/>
</dbReference>
<dbReference type="Proteomes" id="UP000001208">
    <property type="component" value="Chromosome"/>
</dbReference>
<dbReference type="PROSITE" id="PS50113">
    <property type="entry name" value="PAC"/>
    <property type="match status" value="3"/>
</dbReference>
<dbReference type="SUPFAM" id="SSF55785">
    <property type="entry name" value="PYP-like sensor domain (PAS domain)"/>
    <property type="match status" value="3"/>
</dbReference>
<feature type="domain" description="PAC" evidence="11">
    <location>
        <begin position="1083"/>
        <end position="1135"/>
    </location>
</feature>
<feature type="domain" description="PAC" evidence="11">
    <location>
        <begin position="957"/>
        <end position="1009"/>
    </location>
</feature>
<dbReference type="KEGG" id="cts:Ctha_1653"/>
<dbReference type="PRINTS" id="PR00996">
    <property type="entry name" value="CHERMTFRASE"/>
</dbReference>
<dbReference type="InterPro" id="IPR000673">
    <property type="entry name" value="Sig_transdc_resp-reg_Me-estase"/>
</dbReference>
<feature type="domain" description="Histidine kinase" evidence="10">
    <location>
        <begin position="1153"/>
        <end position="1366"/>
    </location>
</feature>
<dbReference type="Pfam" id="PF01739">
    <property type="entry name" value="CheR"/>
    <property type="match status" value="1"/>
</dbReference>
<keyword evidence="7 14" id="KW-0418">Kinase</keyword>
<dbReference type="HOGENOM" id="CLU_000892_2_2_10"/>
<dbReference type="GO" id="GO:0032259">
    <property type="term" value="P:methylation"/>
    <property type="evidence" value="ECO:0007669"/>
    <property type="project" value="UniProtKB-KW"/>
</dbReference>
<dbReference type="GO" id="GO:0000156">
    <property type="term" value="F:phosphorelay response regulator activity"/>
    <property type="evidence" value="ECO:0007669"/>
    <property type="project" value="InterPro"/>
</dbReference>
<evidence type="ECO:0000259" key="12">
    <source>
        <dbReference type="PROSITE" id="PS50122"/>
    </source>
</evidence>
<dbReference type="InterPro" id="IPR003661">
    <property type="entry name" value="HisK_dim/P_dom"/>
</dbReference>
<dbReference type="eggNOG" id="COG1352">
    <property type="taxonomic scope" value="Bacteria"/>
</dbReference>
<evidence type="ECO:0000256" key="4">
    <source>
        <dbReference type="ARBA" id="ARBA00022603"/>
    </source>
</evidence>
<keyword evidence="6" id="KW-0949">S-adenosyl-L-methionine</keyword>
<keyword evidence="5" id="KW-0808">Transferase</keyword>
<keyword evidence="3" id="KW-0597">Phosphoprotein</keyword>
<proteinExistence type="predicted"/>
<evidence type="ECO:0000256" key="1">
    <source>
        <dbReference type="ARBA" id="ARBA00000085"/>
    </source>
</evidence>
<dbReference type="CDD" id="cd00130">
    <property type="entry name" value="PAS"/>
    <property type="match status" value="1"/>
</dbReference>
<dbReference type="SMART" id="SM00138">
    <property type="entry name" value="MeTrc"/>
    <property type="match status" value="1"/>
</dbReference>
<dbReference type="SUPFAM" id="SSF53335">
    <property type="entry name" value="S-adenosyl-L-methionine-dependent methyltransferases"/>
    <property type="match status" value="1"/>
</dbReference>
<dbReference type="NCBIfam" id="TIGR00229">
    <property type="entry name" value="sensory_box"/>
    <property type="match status" value="2"/>
</dbReference>
<evidence type="ECO:0000259" key="11">
    <source>
        <dbReference type="PROSITE" id="PS50113"/>
    </source>
</evidence>
<gene>
    <name evidence="14" type="ordered locus">Ctha_1653</name>
</gene>
<dbReference type="CDD" id="cd00082">
    <property type="entry name" value="HisKA"/>
    <property type="match status" value="1"/>
</dbReference>
<feature type="domain" description="CheR-type methyltransferase" evidence="13">
    <location>
        <begin position="215"/>
        <end position="489"/>
    </location>
</feature>
<dbReference type="eggNOG" id="COG2202">
    <property type="taxonomic scope" value="Bacteria"/>
</dbReference>
<comment type="catalytic activity">
    <reaction evidence="1">
        <text>ATP + protein L-histidine = ADP + protein N-phospho-L-histidine.</text>
        <dbReference type="EC" id="2.7.13.3"/>
    </reaction>
</comment>
<evidence type="ECO:0000256" key="7">
    <source>
        <dbReference type="ARBA" id="ARBA00022777"/>
    </source>
</evidence>
<dbReference type="InterPro" id="IPR035909">
    <property type="entry name" value="CheB_C"/>
</dbReference>
<dbReference type="GO" id="GO:0000155">
    <property type="term" value="F:phosphorelay sensor kinase activity"/>
    <property type="evidence" value="ECO:0007669"/>
    <property type="project" value="InterPro"/>
</dbReference>
<evidence type="ECO:0000256" key="3">
    <source>
        <dbReference type="ARBA" id="ARBA00022553"/>
    </source>
</evidence>
<evidence type="ECO:0000313" key="15">
    <source>
        <dbReference type="Proteomes" id="UP000001208"/>
    </source>
</evidence>
<dbReference type="InterPro" id="IPR003594">
    <property type="entry name" value="HATPase_dom"/>
</dbReference>
<dbReference type="STRING" id="517418.Ctha_1653"/>
<keyword evidence="8" id="KW-0145">Chemotaxis</keyword>
<keyword evidence="15" id="KW-1185">Reference proteome</keyword>
<evidence type="ECO:0000313" key="14">
    <source>
        <dbReference type="EMBL" id="ACF14111.1"/>
    </source>
</evidence>
<dbReference type="InterPro" id="IPR050903">
    <property type="entry name" value="Bact_Chemotaxis_MeTrfase"/>
</dbReference>
<dbReference type="SUPFAM" id="SSF47757">
    <property type="entry name" value="Chemotaxis receptor methyltransferase CheR, N-terminal domain"/>
    <property type="match status" value="1"/>
</dbReference>
<dbReference type="Gene3D" id="1.10.155.10">
    <property type="entry name" value="Chemotaxis receptor methyltransferase CheR, N-terminal domain"/>
    <property type="match status" value="1"/>
</dbReference>
<dbReference type="PROSITE" id="PS50122">
    <property type="entry name" value="CHEB"/>
    <property type="match status" value="1"/>
</dbReference>
<dbReference type="InterPro" id="IPR000780">
    <property type="entry name" value="CheR_MeTrfase"/>
</dbReference>
<evidence type="ECO:0000256" key="6">
    <source>
        <dbReference type="ARBA" id="ARBA00022691"/>
    </source>
</evidence>
<dbReference type="eggNOG" id="COG4251">
    <property type="taxonomic scope" value="Bacteria"/>
</dbReference>
<dbReference type="SMART" id="SM00086">
    <property type="entry name" value="PAC"/>
    <property type="match status" value="3"/>
</dbReference>
<dbReference type="CDD" id="cd16434">
    <property type="entry name" value="CheB-CheR_fusion"/>
    <property type="match status" value="1"/>
</dbReference>
<dbReference type="InterPro" id="IPR036890">
    <property type="entry name" value="HATPase_C_sf"/>
</dbReference>
<dbReference type="eggNOG" id="COG2433">
    <property type="taxonomic scope" value="Bacteria"/>
</dbReference>
<dbReference type="Pfam" id="PF08447">
    <property type="entry name" value="PAS_3"/>
    <property type="match status" value="2"/>
</dbReference>
<dbReference type="GO" id="GO:0005737">
    <property type="term" value="C:cytoplasm"/>
    <property type="evidence" value="ECO:0007669"/>
    <property type="project" value="InterPro"/>
</dbReference>
<dbReference type="InterPro" id="IPR022641">
    <property type="entry name" value="CheR_N"/>
</dbReference>
<dbReference type="SUPFAM" id="SSF52738">
    <property type="entry name" value="Methylesterase CheB, C-terminal domain"/>
    <property type="match status" value="1"/>
</dbReference>
<feature type="domain" description="PAC" evidence="11">
    <location>
        <begin position="800"/>
        <end position="862"/>
    </location>
</feature>
<dbReference type="InterPro" id="IPR000700">
    <property type="entry name" value="PAS-assoc_C"/>
</dbReference>
<dbReference type="SMART" id="SM00388">
    <property type="entry name" value="HisKA"/>
    <property type="match status" value="1"/>
</dbReference>
<dbReference type="SUPFAM" id="SSF55874">
    <property type="entry name" value="ATPase domain of HSP90 chaperone/DNA topoisomerase II/histidine kinase"/>
    <property type="match status" value="1"/>
</dbReference>
<dbReference type="InterPro" id="IPR001610">
    <property type="entry name" value="PAC"/>
</dbReference>
<dbReference type="PANTHER" id="PTHR24422">
    <property type="entry name" value="CHEMOTAXIS PROTEIN METHYLTRANSFERASE"/>
    <property type="match status" value="1"/>
</dbReference>
<evidence type="ECO:0000256" key="5">
    <source>
        <dbReference type="ARBA" id="ARBA00022679"/>
    </source>
</evidence>
<feature type="active site" evidence="8">
    <location>
        <position position="58"/>
    </location>
</feature>
<sequence>MTVFPQNPEENDLQESSFDANLTHIIGIGASAGGLDPLERFFDHMPKTSSMAFVIIQHLSPDFKSLMDELLARHTDMPIHRVIDGMMVEAGNIYLIPPKKDMIIQQGRLRLSDKDQAQFSLPIDTFFRSLAQDAGDKSVAIILSGTGSDGSRSLIDFHQAGGLIIVQSPESSAFDGMPRSAIETGLVDVITEPELMPDVLRDHADHSLKGADVSRMMKYETGPTGKFSEVFRLLKDKYKIDFGFYKPTTVDRRIERRMNILRFDTIEPYYQRLVQDPEELNALYKDLLIGVTKYFRDPKAFEALGERVIPEIIRRASEEKEEEIRAWVCGCATGEEAYSLAILFSEVAESLNNRIKLKIFATDVHRASLDIASDGIYDEAELENLSEDLKEKYFHRENGRYRANTHIRQLIVFSEQNVLTDPPFIKIDLVSCRNLLIYFQIVAQRKALAMFHFALKHKAYLFLGSSENLGAFEDEFDTIERSWKIFRKKRDVRLPTDMRLTLGAPSNLVSNFHPAPPLQNVPGDMKLLRAYDHLLERFMPPGLLISENRQLLHAFGDAGRFFKTISGRLSSDVLNLVDGDLRIALTSALQRCIKDNVSVKYKSIMVQSARLKERIDLEIEPLQVRGSVQNYYLILLSPSGAIAKAHEPQEIIEGGESFDASEVSKERIAYLEQELQYTKEHLQTTVEELETSNEELQATNEELLASNEELQSTNEELHSVNEELYTVNAEYERKNSELEQLADDMENLLRSTEIGTVFVDPQLRIRKYTPAIAGPFNLLPQDIGRPIEHIAYNIQGHNSMLRDIRMVIEQGNPHDLEVQTHEGKWMLQRILPYRNSANTIEGAVITFIDIDKLKQAEEKLKEINQDLEKAVEERAKEAVESNRLKGLVIEATSVAVRDWDIIEDTTIWSGKMKETFGYSNGRIENSKAWWSNKIGPNDWERVTESLDEHIHNKSGIWKEEYHFYRADGSLAYVLDWCLPIRDSHGKTVRVVGAMLDISELKEAQKTMQRLLRKQQTLVMTIGKITYEYEHKKDFTTWTGVEMLGYDIDEFEPELQFRYSLIHPEDVKIYQKEFERVKKGKANFDVECRYRHDDGHYIWFHDRGIAYFNHKGELETIIGVLEDITLQREHQQELETEFQRLKTSNEDLERFAAIAANDLKEPIHTISNYAELLQNEFAEKNNSEYQQYTNLMLDGTSRMTRLIDALLDYSKVSSGELTLKKASICNSLRSALKNLQGLIEEKHADIEIGDLPSLHVDEEQMVRVFQNLLENAIKYNDASQPKISISAKKAGSVYEFSISDNGVGIGQENLKHVFDLFSKVIDTVPTSGSGIGLATCKRIINRHGGNIRVESVLGEGSTFYFTLPIKK</sequence>
<dbReference type="InterPro" id="IPR022642">
    <property type="entry name" value="CheR_C"/>
</dbReference>
<dbReference type="Gene3D" id="3.40.50.180">
    <property type="entry name" value="Methylesterase CheB, C-terminal domain"/>
    <property type="match status" value="1"/>
</dbReference>
<feature type="domain" description="CheB-type methylesterase" evidence="12">
    <location>
        <begin position="19"/>
        <end position="190"/>
    </location>
</feature>
<evidence type="ECO:0000256" key="8">
    <source>
        <dbReference type="PROSITE-ProRule" id="PRU00050"/>
    </source>
</evidence>
<dbReference type="Pfam" id="PF03705">
    <property type="entry name" value="CheR_N"/>
    <property type="match status" value="1"/>
</dbReference>
<feature type="active site" evidence="8">
    <location>
        <position position="31"/>
    </location>
</feature>
<evidence type="ECO:0000259" key="10">
    <source>
        <dbReference type="PROSITE" id="PS50109"/>
    </source>
</evidence>
<keyword evidence="9" id="KW-0175">Coiled coil</keyword>
<comment type="catalytic activity">
    <reaction evidence="2">
        <text>L-glutamyl-[protein] + S-adenosyl-L-methionine = [protein]-L-glutamate 5-O-methyl ester + S-adenosyl-L-homocysteine</text>
        <dbReference type="Rhea" id="RHEA:24452"/>
        <dbReference type="Rhea" id="RHEA-COMP:10208"/>
        <dbReference type="Rhea" id="RHEA-COMP:10311"/>
        <dbReference type="ChEBI" id="CHEBI:29973"/>
        <dbReference type="ChEBI" id="CHEBI:57856"/>
        <dbReference type="ChEBI" id="CHEBI:59789"/>
        <dbReference type="ChEBI" id="CHEBI:82795"/>
        <dbReference type="EC" id="2.1.1.80"/>
    </reaction>
</comment>
<dbReference type="Pfam" id="PF01339">
    <property type="entry name" value="CheB_methylest"/>
    <property type="match status" value="1"/>
</dbReference>
<dbReference type="GO" id="GO:0006935">
    <property type="term" value="P:chemotaxis"/>
    <property type="evidence" value="ECO:0007669"/>
    <property type="project" value="UniProtKB-UniRule"/>
</dbReference>
<dbReference type="PROSITE" id="PS50109">
    <property type="entry name" value="HIS_KIN"/>
    <property type="match status" value="1"/>
</dbReference>
<dbReference type="InterPro" id="IPR036804">
    <property type="entry name" value="CheR_N_sf"/>
</dbReference>
<dbReference type="InterPro" id="IPR013655">
    <property type="entry name" value="PAS_fold_3"/>
</dbReference>
<dbReference type="eggNOG" id="COG2201">
    <property type="taxonomic scope" value="Bacteria"/>
</dbReference>
<dbReference type="eggNOG" id="COG3290">
    <property type="taxonomic scope" value="Bacteria"/>
</dbReference>
<dbReference type="GO" id="GO:0008984">
    <property type="term" value="F:protein-glutamate methylesterase activity"/>
    <property type="evidence" value="ECO:0007669"/>
    <property type="project" value="InterPro"/>
</dbReference>
<evidence type="ECO:0000259" key="13">
    <source>
        <dbReference type="PROSITE" id="PS50123"/>
    </source>
</evidence>
<dbReference type="Pfam" id="PF02518">
    <property type="entry name" value="HATPase_c"/>
    <property type="match status" value="1"/>
</dbReference>
<feature type="active site" evidence="8">
    <location>
        <position position="149"/>
    </location>
</feature>
<dbReference type="EMBL" id="CP001100">
    <property type="protein sequence ID" value="ACF14111.1"/>
    <property type="molecule type" value="Genomic_DNA"/>
</dbReference>
<evidence type="ECO:0000256" key="2">
    <source>
        <dbReference type="ARBA" id="ARBA00001541"/>
    </source>
</evidence>
<organism evidence="14 15">
    <name type="scientific">Chloroherpeton thalassium (strain ATCC 35110 / GB-78)</name>
    <dbReference type="NCBI Taxonomy" id="517418"/>
    <lineage>
        <taxon>Bacteria</taxon>
        <taxon>Pseudomonadati</taxon>
        <taxon>Chlorobiota</taxon>
        <taxon>Chlorobiia</taxon>
        <taxon>Chlorobiales</taxon>
        <taxon>Chloroherpetonaceae</taxon>
        <taxon>Chloroherpeton</taxon>
    </lineage>
</organism>
<feature type="coiled-coil region" evidence="9">
    <location>
        <begin position="679"/>
        <end position="751"/>
    </location>
</feature>
<dbReference type="Gene3D" id="3.30.565.10">
    <property type="entry name" value="Histidine kinase-like ATPase, C-terminal domain"/>
    <property type="match status" value="1"/>
</dbReference>
<protein>
    <submittedName>
        <fullName evidence="14">Signal transduction histidine kinase with CheB and CheR activity</fullName>
    </submittedName>
</protein>